<dbReference type="NCBIfam" id="NF001389">
    <property type="entry name" value="PRK00281.1-2"/>
    <property type="match status" value="1"/>
</dbReference>
<keyword evidence="6 14" id="KW-0812">Transmembrane</keyword>
<keyword evidence="7 14" id="KW-0378">Hydrolase</keyword>
<evidence type="ECO:0000256" key="12">
    <source>
        <dbReference type="ARBA" id="ARBA00032932"/>
    </source>
</evidence>
<proteinExistence type="inferred from homology"/>
<evidence type="ECO:0000256" key="3">
    <source>
        <dbReference type="ARBA" id="ARBA00012374"/>
    </source>
</evidence>
<feature type="transmembrane region" description="Helical" evidence="14">
    <location>
        <begin position="109"/>
        <end position="129"/>
    </location>
</feature>
<dbReference type="GO" id="GO:0050380">
    <property type="term" value="F:undecaprenyl-diphosphatase activity"/>
    <property type="evidence" value="ECO:0007669"/>
    <property type="project" value="UniProtKB-UniRule"/>
</dbReference>
<dbReference type="Proteomes" id="UP000604381">
    <property type="component" value="Unassembled WGS sequence"/>
</dbReference>
<gene>
    <name evidence="14" type="primary">uppP</name>
    <name evidence="15" type="ORF">ISN26_04235</name>
</gene>
<dbReference type="AlphaFoldDB" id="A0A930XY31"/>
<keyword evidence="10 14" id="KW-0046">Antibiotic resistance</keyword>
<comment type="subcellular location">
    <subcellularLocation>
        <location evidence="1 14">Cell membrane</location>
        <topology evidence="1 14">Multi-pass membrane protein</topology>
    </subcellularLocation>
</comment>
<keyword evidence="14" id="KW-0961">Cell wall biogenesis/degradation</keyword>
<evidence type="ECO:0000256" key="6">
    <source>
        <dbReference type="ARBA" id="ARBA00022692"/>
    </source>
</evidence>
<comment type="catalytic activity">
    <reaction evidence="13 14">
        <text>di-trans,octa-cis-undecaprenyl diphosphate + H2O = di-trans,octa-cis-undecaprenyl phosphate + phosphate + H(+)</text>
        <dbReference type="Rhea" id="RHEA:28094"/>
        <dbReference type="ChEBI" id="CHEBI:15377"/>
        <dbReference type="ChEBI" id="CHEBI:15378"/>
        <dbReference type="ChEBI" id="CHEBI:43474"/>
        <dbReference type="ChEBI" id="CHEBI:58405"/>
        <dbReference type="ChEBI" id="CHEBI:60392"/>
        <dbReference type="EC" id="3.6.1.27"/>
    </reaction>
</comment>
<comment type="similarity">
    <text evidence="2 14">Belongs to the UppP family.</text>
</comment>
<feature type="transmembrane region" description="Helical" evidence="14">
    <location>
        <begin position="149"/>
        <end position="169"/>
    </location>
</feature>
<dbReference type="NCBIfam" id="TIGR00753">
    <property type="entry name" value="undec_PP_bacA"/>
    <property type="match status" value="1"/>
</dbReference>
<dbReference type="GO" id="GO:0005886">
    <property type="term" value="C:plasma membrane"/>
    <property type="evidence" value="ECO:0007669"/>
    <property type="project" value="UniProtKB-SubCell"/>
</dbReference>
<dbReference type="EC" id="3.6.1.27" evidence="3 14"/>
<keyword evidence="9 14" id="KW-0472">Membrane</keyword>
<dbReference type="EMBL" id="JADHEI010000033">
    <property type="protein sequence ID" value="MBF2735279.1"/>
    <property type="molecule type" value="Genomic_DNA"/>
</dbReference>
<dbReference type="GO" id="GO:0009252">
    <property type="term" value="P:peptidoglycan biosynthetic process"/>
    <property type="evidence" value="ECO:0007669"/>
    <property type="project" value="UniProtKB-KW"/>
</dbReference>
<evidence type="ECO:0000256" key="5">
    <source>
        <dbReference type="ARBA" id="ARBA00022475"/>
    </source>
</evidence>
<name>A0A930XY31_9GAMM</name>
<keyword evidence="8 14" id="KW-1133">Transmembrane helix</keyword>
<feature type="transmembrane region" description="Helical" evidence="14">
    <location>
        <begin position="250"/>
        <end position="266"/>
    </location>
</feature>
<feature type="transmembrane region" description="Helical" evidence="14">
    <location>
        <begin position="43"/>
        <end position="64"/>
    </location>
</feature>
<dbReference type="Pfam" id="PF02673">
    <property type="entry name" value="BacA"/>
    <property type="match status" value="1"/>
</dbReference>
<evidence type="ECO:0000256" key="2">
    <source>
        <dbReference type="ARBA" id="ARBA00010621"/>
    </source>
</evidence>
<dbReference type="PANTHER" id="PTHR30622">
    <property type="entry name" value="UNDECAPRENYL-DIPHOSPHATASE"/>
    <property type="match status" value="1"/>
</dbReference>
<dbReference type="GO" id="GO:0046677">
    <property type="term" value="P:response to antibiotic"/>
    <property type="evidence" value="ECO:0007669"/>
    <property type="project" value="UniProtKB-UniRule"/>
</dbReference>
<evidence type="ECO:0000313" key="15">
    <source>
        <dbReference type="EMBL" id="MBF2735279.1"/>
    </source>
</evidence>
<dbReference type="InterPro" id="IPR003824">
    <property type="entry name" value="UppP"/>
</dbReference>
<keyword evidence="14" id="KW-0133">Cell shape</keyword>
<evidence type="ECO:0000256" key="8">
    <source>
        <dbReference type="ARBA" id="ARBA00022989"/>
    </source>
</evidence>
<evidence type="ECO:0000256" key="14">
    <source>
        <dbReference type="HAMAP-Rule" id="MF_01006"/>
    </source>
</evidence>
<evidence type="ECO:0000256" key="7">
    <source>
        <dbReference type="ARBA" id="ARBA00022801"/>
    </source>
</evidence>
<evidence type="ECO:0000313" key="16">
    <source>
        <dbReference type="Proteomes" id="UP000604381"/>
    </source>
</evidence>
<evidence type="ECO:0000256" key="10">
    <source>
        <dbReference type="ARBA" id="ARBA00023251"/>
    </source>
</evidence>
<dbReference type="PANTHER" id="PTHR30622:SF3">
    <property type="entry name" value="UNDECAPRENYL-DIPHOSPHATASE"/>
    <property type="match status" value="1"/>
</dbReference>
<comment type="caution">
    <text evidence="15">The sequence shown here is derived from an EMBL/GenBank/DDBJ whole genome shotgun (WGS) entry which is preliminary data.</text>
</comment>
<keyword evidence="14" id="KW-0573">Peptidoglycan synthesis</keyword>
<comment type="function">
    <text evidence="14">Catalyzes the dephosphorylation of undecaprenyl diphosphate (UPP). Confers resistance to bacitracin.</text>
</comment>
<comment type="miscellaneous">
    <text evidence="14">Bacitracin is thought to be involved in the inhibition of peptidoglycan synthesis by sequestering undecaprenyl diphosphate, thereby reducing the pool of lipid carrier available.</text>
</comment>
<reference evidence="15" key="1">
    <citation type="submission" date="2020-10" db="EMBL/GenBank/DDBJ databases">
        <title>An improved Amphimedon queenslandica hologenome assembly reveals how three proteobacterial symbionts can extend the metabolic phenotypic of their marine sponge host.</title>
        <authorList>
            <person name="Degnan B."/>
            <person name="Degnan S."/>
            <person name="Xiang X."/>
        </authorList>
    </citation>
    <scope>NUCLEOTIDE SEQUENCE</scope>
    <source>
        <strain evidence="15">AqS2</strain>
    </source>
</reference>
<evidence type="ECO:0000256" key="13">
    <source>
        <dbReference type="ARBA" id="ARBA00047594"/>
    </source>
</evidence>
<evidence type="ECO:0000256" key="11">
    <source>
        <dbReference type="ARBA" id="ARBA00032707"/>
    </source>
</evidence>
<evidence type="ECO:0000256" key="9">
    <source>
        <dbReference type="ARBA" id="ARBA00023136"/>
    </source>
</evidence>
<feature type="transmembrane region" description="Helical" evidence="14">
    <location>
        <begin position="218"/>
        <end position="238"/>
    </location>
</feature>
<accession>A0A930XY31</accession>
<organism evidence="15 16">
    <name type="scientific">Candidatus Amphirhobacter heronislandensis</name>
    <dbReference type="NCBI Taxonomy" id="1732024"/>
    <lineage>
        <taxon>Bacteria</taxon>
        <taxon>Pseudomonadati</taxon>
        <taxon>Pseudomonadota</taxon>
        <taxon>Gammaproteobacteria</taxon>
        <taxon>Candidatus Tethybacterales</taxon>
        <taxon>Candidatus Tethybacteraceae</taxon>
        <taxon>Candidatus Amphirhobacter</taxon>
    </lineage>
</organism>
<evidence type="ECO:0000256" key="4">
    <source>
        <dbReference type="ARBA" id="ARBA00021581"/>
    </source>
</evidence>
<dbReference type="NCBIfam" id="NF001390">
    <property type="entry name" value="PRK00281.1-4"/>
    <property type="match status" value="1"/>
</dbReference>
<feature type="transmembrane region" description="Helical" evidence="14">
    <location>
        <begin position="189"/>
        <end position="206"/>
    </location>
</feature>
<dbReference type="GO" id="GO:0071555">
    <property type="term" value="P:cell wall organization"/>
    <property type="evidence" value="ECO:0007669"/>
    <property type="project" value="UniProtKB-KW"/>
</dbReference>
<dbReference type="GO" id="GO:0008360">
    <property type="term" value="P:regulation of cell shape"/>
    <property type="evidence" value="ECO:0007669"/>
    <property type="project" value="UniProtKB-KW"/>
</dbReference>
<protein>
    <recommendedName>
        <fullName evidence="4 14">Undecaprenyl-diphosphatase</fullName>
        <ecNumber evidence="3 14">3.6.1.27</ecNumber>
    </recommendedName>
    <alternativeName>
        <fullName evidence="12 14">Bacitracin resistance protein</fullName>
    </alternativeName>
    <alternativeName>
        <fullName evidence="11 14">Undecaprenyl pyrophosphate phosphatase</fullName>
    </alternativeName>
</protein>
<keyword evidence="16" id="KW-1185">Reference proteome</keyword>
<dbReference type="HAMAP" id="MF_01006">
    <property type="entry name" value="Undec_diphosphatase"/>
    <property type="match status" value="1"/>
</dbReference>
<feature type="transmembrane region" description="Helical" evidence="14">
    <location>
        <begin position="84"/>
        <end position="103"/>
    </location>
</feature>
<keyword evidence="5 14" id="KW-1003">Cell membrane</keyword>
<sequence length="268" mass="28507">MSSAWADAWAAVILGVVEGITEFLPVSSTGHLIIAADLLGRDEAAIDTFIVVIQLGAILAVCWIYRQRLLGLLGSLGARSTQHFAGRLFTAFLPAAIVGLLLHAQVKALFAPANVAIALIVGGIAIIVIENRQPAVRVRSIDDVGYREALLIGLAQVLALFPGVSRAAATIMGGRLCGLDRVAATEFSFFLAIPVMVAASGYDMYASWDQLRASDLKLIAIGFVTAFVSAMLAVKWLLRFIAVRDFKPFGWYRIALGALVLALLGAEA</sequence>
<evidence type="ECO:0000256" key="1">
    <source>
        <dbReference type="ARBA" id="ARBA00004651"/>
    </source>
</evidence>